<evidence type="ECO:0000313" key="1">
    <source>
        <dbReference type="EMBL" id="NGX86225.1"/>
    </source>
</evidence>
<reference evidence="1 2" key="1">
    <citation type="submission" date="2020-03" db="EMBL/GenBank/DDBJ databases">
        <title>Rahnella aceri sp. nov., isoated from traditional Jeju Makgeolli.</title>
        <authorList>
            <person name="Kim I.S."/>
            <person name="Jeon D."/>
        </authorList>
    </citation>
    <scope>NUCLEOTIDE SEQUENCE [LARGE SCALE GENOMIC DNA]</scope>
    <source>
        <strain evidence="1 2">Lac-M11</strain>
    </source>
</reference>
<dbReference type="RefSeq" id="WP_165057668.1">
    <property type="nucleotide sequence ID" value="NZ_JAADJS010000001.1"/>
</dbReference>
<proteinExistence type="predicted"/>
<name>A0A6M2AZE6_9GAMM</name>
<evidence type="ECO:0000313" key="2">
    <source>
        <dbReference type="Proteomes" id="UP000476696"/>
    </source>
</evidence>
<gene>
    <name evidence="1" type="ORF">GW579_03875</name>
</gene>
<comment type="caution">
    <text evidence="1">The sequence shown here is derived from an EMBL/GenBank/DDBJ whole genome shotgun (WGS) entry which is preliminary data.</text>
</comment>
<keyword evidence="2" id="KW-1185">Reference proteome</keyword>
<organism evidence="1 2">
    <name type="scientific">Rahnella contaminans</name>
    <dbReference type="NCBI Taxonomy" id="2703882"/>
    <lineage>
        <taxon>Bacteria</taxon>
        <taxon>Pseudomonadati</taxon>
        <taxon>Pseudomonadota</taxon>
        <taxon>Gammaproteobacteria</taxon>
        <taxon>Enterobacterales</taxon>
        <taxon>Yersiniaceae</taxon>
        <taxon>Rahnella</taxon>
    </lineage>
</organism>
<dbReference type="AlphaFoldDB" id="A0A6M2AZE6"/>
<accession>A0A6M2AZE6</accession>
<protein>
    <submittedName>
        <fullName evidence="1">Type IV secretion protein Rhs</fullName>
    </submittedName>
</protein>
<dbReference type="EMBL" id="JAADJS010000001">
    <property type="protein sequence ID" value="NGX86225.1"/>
    <property type="molecule type" value="Genomic_DNA"/>
</dbReference>
<dbReference type="Proteomes" id="UP000476696">
    <property type="component" value="Unassembled WGS sequence"/>
</dbReference>
<sequence length="189" mass="22339">MSSAEYYDINEGEVRHLTRGEIDICKTIYGEYIDYYKVWVHDESYFLFGLQSPRYAMSPNGEIYFRYEHYSADYSITGSAFDTLIAAQHTFIHEMCHVWQYQHGMSVRLNGLLSWAANYHYDLFGQIFSNYSMEQQASIVADYYILITYGLHQWSELAANNYRFRYDNLKFEEIVQSYESVLSHFPAGD</sequence>